<protein>
    <submittedName>
        <fullName evidence="2">DUF1129 family protein</fullName>
    </submittedName>
</protein>
<feature type="transmembrane region" description="Helical" evidence="1">
    <location>
        <begin position="126"/>
        <end position="148"/>
    </location>
</feature>
<dbReference type="RefSeq" id="WP_269311224.1">
    <property type="nucleotide sequence ID" value="NZ_CP114052.1"/>
</dbReference>
<dbReference type="SUPFAM" id="SSF158560">
    <property type="entry name" value="BH3980-like"/>
    <property type="match status" value="1"/>
</dbReference>
<keyword evidence="1" id="KW-0472">Membrane</keyword>
<feature type="transmembrane region" description="Helical" evidence="1">
    <location>
        <begin position="98"/>
        <end position="120"/>
    </location>
</feature>
<accession>A0ABY7JS57</accession>
<feature type="transmembrane region" description="Helical" evidence="1">
    <location>
        <begin position="169"/>
        <end position="192"/>
    </location>
</feature>
<dbReference type="EMBL" id="CP114052">
    <property type="protein sequence ID" value="WAW14527.1"/>
    <property type="molecule type" value="Genomic_DNA"/>
</dbReference>
<evidence type="ECO:0000256" key="1">
    <source>
        <dbReference type="SAM" id="Phobius"/>
    </source>
</evidence>
<sequence length="233" mass="26788">MSRIRDLKKENSILDKRISSEYKKDYMDIMSYLRKSGINQYHQECVRKRIIKKIFVAKESGISSKELFGENIKFFLDTMIYNIPKTGKKERVLCDISLVLLVLIILSIINIITDLISWAILDSEEICTIGITLLDIILSIMICVESIFFARFMKKFTNNENNGKKSKNFLVKGAYVGGIVAFGVVFIDTIIIGHSKDMLFKVPIGAYILICAILFIIRYLIERKLNLNCYTDV</sequence>
<evidence type="ECO:0000313" key="3">
    <source>
        <dbReference type="Proteomes" id="UP001164187"/>
    </source>
</evidence>
<dbReference type="Proteomes" id="UP001164187">
    <property type="component" value="Chromosome"/>
</dbReference>
<organism evidence="2 3">
    <name type="scientific">Peptostreptococcus equinus</name>
    <dbReference type="NCBI Taxonomy" id="3003601"/>
    <lineage>
        <taxon>Bacteria</taxon>
        <taxon>Bacillati</taxon>
        <taxon>Bacillota</taxon>
        <taxon>Clostridia</taxon>
        <taxon>Peptostreptococcales</taxon>
        <taxon>Peptostreptococcaceae</taxon>
        <taxon>Peptostreptococcus</taxon>
    </lineage>
</organism>
<feature type="transmembrane region" description="Helical" evidence="1">
    <location>
        <begin position="204"/>
        <end position="221"/>
    </location>
</feature>
<gene>
    <name evidence="2" type="ORF">O0R46_07970</name>
</gene>
<keyword evidence="3" id="KW-1185">Reference proteome</keyword>
<name>A0ABY7JS57_9FIRM</name>
<reference evidence="2" key="1">
    <citation type="submission" date="2022-12" db="EMBL/GenBank/DDBJ databases">
        <title>Peptostreptococcus.</title>
        <authorList>
            <person name="Lee S.H."/>
        </authorList>
    </citation>
    <scope>NUCLEOTIDE SEQUENCE</scope>
    <source>
        <strain evidence="2">CBA3647</strain>
    </source>
</reference>
<dbReference type="InterPro" id="IPR009214">
    <property type="entry name" value="DUF1129"/>
</dbReference>
<dbReference type="Pfam" id="PF06570">
    <property type="entry name" value="DUF1129"/>
    <property type="match status" value="1"/>
</dbReference>
<keyword evidence="1" id="KW-1133">Transmembrane helix</keyword>
<proteinExistence type="predicted"/>
<evidence type="ECO:0000313" key="2">
    <source>
        <dbReference type="EMBL" id="WAW14527.1"/>
    </source>
</evidence>
<keyword evidence="1" id="KW-0812">Transmembrane</keyword>